<dbReference type="AlphaFoldDB" id="A0A5C4N5H9"/>
<proteinExistence type="predicted"/>
<organism evidence="1 2">
    <name type="scientific">Rubellimicrobium rubrum</name>
    <dbReference type="NCBI Taxonomy" id="2585369"/>
    <lineage>
        <taxon>Bacteria</taxon>
        <taxon>Pseudomonadati</taxon>
        <taxon>Pseudomonadota</taxon>
        <taxon>Alphaproteobacteria</taxon>
        <taxon>Rhodobacterales</taxon>
        <taxon>Roseobacteraceae</taxon>
        <taxon>Rubellimicrobium</taxon>
    </lineage>
</organism>
<dbReference type="RefSeq" id="WP_139075730.1">
    <property type="nucleotide sequence ID" value="NZ_VDFU01000004.1"/>
</dbReference>
<name>A0A5C4N5H9_9RHOB</name>
<sequence length="116" mass="12516">MSDTSSGEPAPEPNWAALLPVANELQRWVGVMPVWSEDSWQSWEQFSRHHGKLEQELARRLRLLPGCNIARSTSGSATTLSLAGVEVRAQGGLAGACQAWIARVRGSVPQKRPGAG</sequence>
<evidence type="ECO:0000313" key="1">
    <source>
        <dbReference type="EMBL" id="TNC51608.1"/>
    </source>
</evidence>
<protein>
    <submittedName>
        <fullName evidence="1">Uncharacterized protein</fullName>
    </submittedName>
</protein>
<comment type="caution">
    <text evidence="1">The sequence shown here is derived from an EMBL/GenBank/DDBJ whole genome shotgun (WGS) entry which is preliminary data.</text>
</comment>
<dbReference type="Proteomes" id="UP000305887">
    <property type="component" value="Unassembled WGS sequence"/>
</dbReference>
<accession>A0A5C4N5H9</accession>
<reference evidence="1 2" key="1">
    <citation type="submission" date="2019-06" db="EMBL/GenBank/DDBJ databases">
        <title>YIM 131921 draft genome.</title>
        <authorList>
            <person name="Jiang L."/>
        </authorList>
    </citation>
    <scope>NUCLEOTIDE SEQUENCE [LARGE SCALE GENOMIC DNA]</scope>
    <source>
        <strain evidence="1 2">YIM 131921</strain>
    </source>
</reference>
<evidence type="ECO:0000313" key="2">
    <source>
        <dbReference type="Proteomes" id="UP000305887"/>
    </source>
</evidence>
<gene>
    <name evidence="1" type="ORF">FHG66_05465</name>
</gene>
<dbReference type="EMBL" id="VDFU01000004">
    <property type="protein sequence ID" value="TNC51608.1"/>
    <property type="molecule type" value="Genomic_DNA"/>
</dbReference>
<keyword evidence="2" id="KW-1185">Reference proteome</keyword>